<dbReference type="InterPro" id="IPR029063">
    <property type="entry name" value="SAM-dependent_MTases_sf"/>
</dbReference>
<dbReference type="CDD" id="cd02440">
    <property type="entry name" value="AdoMet_MTases"/>
    <property type="match status" value="1"/>
</dbReference>
<dbReference type="Pfam" id="PF07021">
    <property type="entry name" value="MetW"/>
    <property type="match status" value="1"/>
</dbReference>
<proteinExistence type="predicted"/>
<reference evidence="2" key="1">
    <citation type="journal article" date="2019" name="Int. J. Syst. Evol. Microbiol.">
        <title>The Global Catalogue of Microorganisms (GCM) 10K type strain sequencing project: providing services to taxonomists for standard genome sequencing and annotation.</title>
        <authorList>
            <consortium name="The Broad Institute Genomics Platform"/>
            <consortium name="The Broad Institute Genome Sequencing Center for Infectious Disease"/>
            <person name="Wu L."/>
            <person name="Ma J."/>
        </authorList>
    </citation>
    <scope>NUCLEOTIDE SEQUENCE [LARGE SCALE GENOMIC DNA]</scope>
    <source>
        <strain evidence="2">JCM 16673</strain>
    </source>
</reference>
<comment type="caution">
    <text evidence="1">The sequence shown here is derived from an EMBL/GenBank/DDBJ whole genome shotgun (WGS) entry which is preliminary data.</text>
</comment>
<dbReference type="InterPro" id="IPR010743">
    <property type="entry name" value="Methionine_synth_MetW"/>
</dbReference>
<dbReference type="EMBL" id="BAAAZE010000008">
    <property type="protein sequence ID" value="GAA4021453.1"/>
    <property type="molecule type" value="Genomic_DNA"/>
</dbReference>
<evidence type="ECO:0000313" key="2">
    <source>
        <dbReference type="Proteomes" id="UP001501353"/>
    </source>
</evidence>
<protein>
    <submittedName>
        <fullName evidence="1">Methionine biosynthesis protein MetW</fullName>
    </submittedName>
</protein>
<sequence>MNFNELSGLRPDLAFIAHWVRADTEVLDLGCGDGVMLDYLQTDKRCHGYGIEIDDDKIPACIDRGVSVIQQDMEAGLAMFADSAFDTVLCLSALQMMKNVEGVLRDIARVGREAIVSFPNFAYWPHRLALLRGRMPVSKSLPYAWYDTPNLRCATISDFEELANEVGLDVLECVALHDGQPVTFLPNWRGSLAVFRLKKTGSS</sequence>
<dbReference type="SUPFAM" id="SSF53335">
    <property type="entry name" value="S-adenosyl-L-methionine-dependent methyltransferases"/>
    <property type="match status" value="1"/>
</dbReference>
<dbReference type="Proteomes" id="UP001501353">
    <property type="component" value="Unassembled WGS sequence"/>
</dbReference>
<gene>
    <name evidence="1" type="primary">metW</name>
    <name evidence="1" type="ORF">GCM10022212_17970</name>
</gene>
<evidence type="ECO:0000313" key="1">
    <source>
        <dbReference type="EMBL" id="GAA4021453.1"/>
    </source>
</evidence>
<dbReference type="NCBIfam" id="TIGR02081">
    <property type="entry name" value="metW"/>
    <property type="match status" value="1"/>
</dbReference>
<accession>A0ABP7T7G3</accession>
<keyword evidence="2" id="KW-1185">Reference proteome</keyword>
<dbReference type="RefSeq" id="WP_344762959.1">
    <property type="nucleotide sequence ID" value="NZ_BAAAZE010000008.1"/>
</dbReference>
<organism evidence="1 2">
    <name type="scientific">Actimicrobium antarcticum</name>
    <dbReference type="NCBI Taxonomy" id="1051899"/>
    <lineage>
        <taxon>Bacteria</taxon>
        <taxon>Pseudomonadati</taxon>
        <taxon>Pseudomonadota</taxon>
        <taxon>Betaproteobacteria</taxon>
        <taxon>Burkholderiales</taxon>
        <taxon>Oxalobacteraceae</taxon>
        <taxon>Actimicrobium</taxon>
    </lineage>
</organism>
<name>A0ABP7T7G3_9BURK</name>
<dbReference type="Gene3D" id="3.40.50.150">
    <property type="entry name" value="Vaccinia Virus protein VP39"/>
    <property type="match status" value="1"/>
</dbReference>